<keyword evidence="2" id="KW-1185">Reference proteome</keyword>
<comment type="caution">
    <text evidence="1">The sequence shown here is derived from an EMBL/GenBank/DDBJ whole genome shotgun (WGS) entry which is preliminary data.</text>
</comment>
<dbReference type="STRING" id="1121307.CLCY_9c00570"/>
<name>A0A0J8G4M7_CLOCY</name>
<dbReference type="EMBL" id="LFVU01000006">
    <property type="protein sequence ID" value="KMT22626.1"/>
    <property type="molecule type" value="Genomic_DNA"/>
</dbReference>
<dbReference type="AlphaFoldDB" id="A0A0J8G4M7"/>
<accession>A0A0J8G4M7</accession>
<dbReference type="RefSeq" id="WP_048569834.1">
    <property type="nucleotide sequence ID" value="NZ_LFVU01000006.1"/>
</dbReference>
<protein>
    <submittedName>
        <fullName evidence="1">Uncharacterized protein</fullName>
    </submittedName>
</protein>
<sequence>MLVNDNIVISKQTVKKILLELNNINLICDDNLIKDKVENIISLIKNSSDIDCEVSTLTKIYNKMQEIREVNEELHVRLYMLYRKLQDAKISEDEAQRTYIKLIRNLE</sequence>
<dbReference type="OrthoDB" id="1930945at2"/>
<proteinExistence type="predicted"/>
<evidence type="ECO:0000313" key="2">
    <source>
        <dbReference type="Proteomes" id="UP000036756"/>
    </source>
</evidence>
<dbReference type="PATRIC" id="fig|1121307.3.peg.2640"/>
<evidence type="ECO:0000313" key="1">
    <source>
        <dbReference type="EMBL" id="KMT22626.1"/>
    </source>
</evidence>
<organism evidence="1 2">
    <name type="scientific">Clostridium cylindrosporum DSM 605</name>
    <dbReference type="NCBI Taxonomy" id="1121307"/>
    <lineage>
        <taxon>Bacteria</taxon>
        <taxon>Bacillati</taxon>
        <taxon>Bacillota</taxon>
        <taxon>Clostridia</taxon>
        <taxon>Eubacteriales</taxon>
        <taxon>Clostridiaceae</taxon>
        <taxon>Clostridium</taxon>
    </lineage>
</organism>
<dbReference type="Proteomes" id="UP000036756">
    <property type="component" value="Unassembled WGS sequence"/>
</dbReference>
<gene>
    <name evidence="1" type="ORF">CLCY_9c00570</name>
</gene>
<reference evidence="1 2" key="1">
    <citation type="submission" date="2015-06" db="EMBL/GenBank/DDBJ databases">
        <title>Draft genome sequence of the purine-degrading Clostridium cylindrosporum HC-1 (DSM 605).</title>
        <authorList>
            <person name="Poehlein A."/>
            <person name="Schiel-Bengelsdorf B."/>
            <person name="Bengelsdorf F."/>
            <person name="Daniel R."/>
            <person name="Duerre P."/>
        </authorList>
    </citation>
    <scope>NUCLEOTIDE SEQUENCE [LARGE SCALE GENOMIC DNA]</scope>
    <source>
        <strain evidence="1 2">DSM 605</strain>
    </source>
</reference>